<proteinExistence type="inferred from homology"/>
<evidence type="ECO:0000256" key="5">
    <source>
        <dbReference type="ARBA" id="ARBA00022723"/>
    </source>
</evidence>
<evidence type="ECO:0000256" key="3">
    <source>
        <dbReference type="ARBA" id="ARBA00007757"/>
    </source>
</evidence>
<protein>
    <recommendedName>
        <fullName evidence="4">homogentisate 1,2-dioxygenase</fullName>
        <ecNumber evidence="4">1.13.11.5</ecNumber>
    </recommendedName>
</protein>
<evidence type="ECO:0000259" key="10">
    <source>
        <dbReference type="Pfam" id="PF20510"/>
    </source>
</evidence>
<comment type="caution">
    <text evidence="11">The sequence shown here is derived from an EMBL/GenBank/DDBJ whole genome shotgun (WGS) entry which is preliminary data.</text>
</comment>
<evidence type="ECO:0000256" key="2">
    <source>
        <dbReference type="ARBA" id="ARBA00004704"/>
    </source>
</evidence>
<sequence length="436" mass="48560">METKNSAARPAFPEELKYQSGFGNDFSSEAIDGALPLGQNSPLVCPYGLYAEQISGTSFTSPRKLNQRSWLYRVKPSVTHEPFRPRVPKHGKLVSEFNESNSSATPTQLRWKPAEVPESPTDFVDGLYTVENTLDYDLVNALLSSPAVIHIADLCSFRDSSACLTVGFRFVVDLPDGPSRGYVAEIFGTHFQLPDLGPIGANGLAASRDFLVPVAWFEHISRPGYTIVQKFGGELFTAKQDFSPFNVVAWHGNYVPYKYDLSKFCPYNTVLMDHGDPSINTVLTAPTDRPGVALLDFVIFPPRWLVAEHTFRPPYYHRNCMSEFMGLIYGGYEAKADGFLPGGASLHSCMTPHGPDTKTYEATIALGNEAGPRRISNTMAFMFESCLMPRVCPWALESPYMDHDYYQCWIGLKSHFACEIVSEDGQDVENEHAEKK</sequence>
<keyword evidence="6" id="KW-0223">Dioxygenase</keyword>
<dbReference type="SUPFAM" id="SSF51182">
    <property type="entry name" value="RmlC-like cupins"/>
    <property type="match status" value="1"/>
</dbReference>
<comment type="cofactor">
    <cofactor evidence="1">
        <name>Fe cation</name>
        <dbReference type="ChEBI" id="CHEBI:24875"/>
    </cofactor>
</comment>
<keyword evidence="7" id="KW-0560">Oxidoreductase</keyword>
<evidence type="ECO:0000256" key="1">
    <source>
        <dbReference type="ARBA" id="ARBA00001962"/>
    </source>
</evidence>
<evidence type="ECO:0000256" key="8">
    <source>
        <dbReference type="ARBA" id="ARBA00023004"/>
    </source>
</evidence>
<evidence type="ECO:0000256" key="6">
    <source>
        <dbReference type="ARBA" id="ARBA00022964"/>
    </source>
</evidence>
<evidence type="ECO:0000313" key="11">
    <source>
        <dbReference type="EMBL" id="KAK6134536.1"/>
    </source>
</evidence>
<feature type="domain" description="Homogentisate 1,2-dioxygenase C-terminal" evidence="9">
    <location>
        <begin position="262"/>
        <end position="416"/>
    </location>
</feature>
<dbReference type="Gene3D" id="2.60.120.10">
    <property type="entry name" value="Jelly Rolls"/>
    <property type="match status" value="1"/>
</dbReference>
<dbReference type="InterPro" id="IPR005708">
    <property type="entry name" value="Homogentis_dOase"/>
</dbReference>
<dbReference type="PANTHER" id="PTHR11056:SF0">
    <property type="entry name" value="HOMOGENTISATE 1,2-DIOXYGENASE"/>
    <property type="match status" value="1"/>
</dbReference>
<dbReference type="PANTHER" id="PTHR11056">
    <property type="entry name" value="HOMOGENTISATE 1,2-DIOXYGENASE"/>
    <property type="match status" value="1"/>
</dbReference>
<dbReference type="InterPro" id="IPR046452">
    <property type="entry name" value="HgmA_N"/>
</dbReference>
<feature type="domain" description="Homogentisate 1,2-dioxygenase N-terminal" evidence="10">
    <location>
        <begin position="162"/>
        <end position="261"/>
    </location>
</feature>
<dbReference type="EMBL" id="JABTTQ020001147">
    <property type="protein sequence ID" value="KAK6134536.1"/>
    <property type="molecule type" value="Genomic_DNA"/>
</dbReference>
<dbReference type="Pfam" id="PF04209">
    <property type="entry name" value="HgmA_C"/>
    <property type="match status" value="1"/>
</dbReference>
<dbReference type="EC" id="1.13.11.5" evidence="4"/>
<dbReference type="Pfam" id="PF20510">
    <property type="entry name" value="HgmA_N"/>
    <property type="match status" value="2"/>
</dbReference>
<comment type="similarity">
    <text evidence="3">Belongs to the homogentisate dioxygenase family.</text>
</comment>
<evidence type="ECO:0000313" key="12">
    <source>
        <dbReference type="Proteomes" id="UP001318860"/>
    </source>
</evidence>
<evidence type="ECO:0000256" key="7">
    <source>
        <dbReference type="ARBA" id="ARBA00023002"/>
    </source>
</evidence>
<keyword evidence="12" id="KW-1185">Reference proteome</keyword>
<dbReference type="InterPro" id="IPR011051">
    <property type="entry name" value="RmlC_Cupin_sf"/>
</dbReference>
<dbReference type="InterPro" id="IPR014710">
    <property type="entry name" value="RmlC-like_jellyroll"/>
</dbReference>
<comment type="pathway">
    <text evidence="2">Amino-acid degradation; L-phenylalanine degradation; acetoacetate and fumarate from L-phenylalanine: step 4/6.</text>
</comment>
<reference evidence="11 12" key="1">
    <citation type="journal article" date="2021" name="Comput. Struct. Biotechnol. J.">
        <title>De novo genome assembly of the potent medicinal plant Rehmannia glutinosa using nanopore technology.</title>
        <authorList>
            <person name="Ma L."/>
            <person name="Dong C."/>
            <person name="Song C."/>
            <person name="Wang X."/>
            <person name="Zheng X."/>
            <person name="Niu Y."/>
            <person name="Chen S."/>
            <person name="Feng W."/>
        </authorList>
    </citation>
    <scope>NUCLEOTIDE SEQUENCE [LARGE SCALE GENOMIC DNA]</scope>
    <source>
        <strain evidence="11">DH-2019</strain>
    </source>
</reference>
<organism evidence="11 12">
    <name type="scientific">Rehmannia glutinosa</name>
    <name type="common">Chinese foxglove</name>
    <dbReference type="NCBI Taxonomy" id="99300"/>
    <lineage>
        <taxon>Eukaryota</taxon>
        <taxon>Viridiplantae</taxon>
        <taxon>Streptophyta</taxon>
        <taxon>Embryophyta</taxon>
        <taxon>Tracheophyta</taxon>
        <taxon>Spermatophyta</taxon>
        <taxon>Magnoliopsida</taxon>
        <taxon>eudicotyledons</taxon>
        <taxon>Gunneridae</taxon>
        <taxon>Pentapetalae</taxon>
        <taxon>asterids</taxon>
        <taxon>lamiids</taxon>
        <taxon>Lamiales</taxon>
        <taxon>Orobanchaceae</taxon>
        <taxon>Rehmannieae</taxon>
        <taxon>Rehmannia</taxon>
    </lineage>
</organism>
<dbReference type="InterPro" id="IPR046451">
    <property type="entry name" value="HgmA_C"/>
</dbReference>
<dbReference type="Proteomes" id="UP001318860">
    <property type="component" value="Unassembled WGS sequence"/>
</dbReference>
<accession>A0ABR0VJL1</accession>
<gene>
    <name evidence="11" type="ORF">DH2020_031706</name>
</gene>
<feature type="domain" description="Homogentisate 1,2-dioxygenase N-terminal" evidence="10">
    <location>
        <begin position="17"/>
        <end position="133"/>
    </location>
</feature>
<keyword evidence="8" id="KW-0408">Iron</keyword>
<evidence type="ECO:0000259" key="9">
    <source>
        <dbReference type="Pfam" id="PF04209"/>
    </source>
</evidence>
<keyword evidence="5" id="KW-0479">Metal-binding</keyword>
<evidence type="ECO:0000256" key="4">
    <source>
        <dbReference type="ARBA" id="ARBA00013127"/>
    </source>
</evidence>
<name>A0ABR0VJL1_REHGL</name>